<comment type="catalytic activity">
    <reaction evidence="7">
        <text>L-threonyl-[protein] + ATP = O-phospho-L-threonyl-[protein] + ADP + H(+)</text>
        <dbReference type="Rhea" id="RHEA:46608"/>
        <dbReference type="Rhea" id="RHEA-COMP:11060"/>
        <dbReference type="Rhea" id="RHEA-COMP:11605"/>
        <dbReference type="ChEBI" id="CHEBI:15378"/>
        <dbReference type="ChEBI" id="CHEBI:30013"/>
        <dbReference type="ChEBI" id="CHEBI:30616"/>
        <dbReference type="ChEBI" id="CHEBI:61977"/>
        <dbReference type="ChEBI" id="CHEBI:456216"/>
        <dbReference type="EC" id="2.7.11.11"/>
    </reaction>
</comment>
<dbReference type="OrthoDB" id="63267at2759"/>
<evidence type="ECO:0000256" key="9">
    <source>
        <dbReference type="PROSITE-ProRule" id="PRU10141"/>
    </source>
</evidence>
<keyword evidence="5 14" id="KW-0418">Kinase</keyword>
<keyword evidence="2 10" id="KW-0723">Serine/threonine-protein kinase</keyword>
<dbReference type="CDD" id="cd05580">
    <property type="entry name" value="STKc_PKA_like"/>
    <property type="match status" value="1"/>
</dbReference>
<dbReference type="GO" id="GO:0005952">
    <property type="term" value="C:cAMP-dependent protein kinase complex"/>
    <property type="evidence" value="ECO:0007669"/>
    <property type="project" value="TreeGrafter"/>
</dbReference>
<evidence type="ECO:0000256" key="1">
    <source>
        <dbReference type="ARBA" id="ARBA00012444"/>
    </source>
</evidence>
<dbReference type="FunCoup" id="A0A0D1YMZ3">
    <property type="interactions" value="924"/>
</dbReference>
<evidence type="ECO:0000256" key="11">
    <source>
        <dbReference type="SAM" id="MobiDB-lite"/>
    </source>
</evidence>
<feature type="compositionally biased region" description="Basic and acidic residues" evidence="11">
    <location>
        <begin position="13"/>
        <end position="22"/>
    </location>
</feature>
<dbReference type="PROSITE" id="PS00107">
    <property type="entry name" value="PROTEIN_KINASE_ATP"/>
    <property type="match status" value="1"/>
</dbReference>
<evidence type="ECO:0000256" key="2">
    <source>
        <dbReference type="ARBA" id="ARBA00022527"/>
    </source>
</evidence>
<dbReference type="GO" id="GO:0005634">
    <property type="term" value="C:nucleus"/>
    <property type="evidence" value="ECO:0007669"/>
    <property type="project" value="UniProtKB-ARBA"/>
</dbReference>
<evidence type="ECO:0000256" key="7">
    <source>
        <dbReference type="ARBA" id="ARBA00047292"/>
    </source>
</evidence>
<evidence type="ECO:0000313" key="15">
    <source>
        <dbReference type="Proteomes" id="UP000053259"/>
    </source>
</evidence>
<evidence type="ECO:0000256" key="8">
    <source>
        <dbReference type="ARBA" id="ARBA00047454"/>
    </source>
</evidence>
<dbReference type="FunFam" id="3.30.200.20:FF:000005">
    <property type="entry name" value="cAMP-dependent protein kinase catalytic subunit"/>
    <property type="match status" value="1"/>
</dbReference>
<keyword evidence="15" id="KW-1185">Reference proteome</keyword>
<dbReference type="GO" id="GO:0007165">
    <property type="term" value="P:signal transduction"/>
    <property type="evidence" value="ECO:0007669"/>
    <property type="project" value="UniProtKB-ARBA"/>
</dbReference>
<dbReference type="Pfam" id="PF00069">
    <property type="entry name" value="Pkinase"/>
    <property type="match status" value="1"/>
</dbReference>
<feature type="compositionally biased region" description="Polar residues" evidence="11">
    <location>
        <begin position="62"/>
        <end position="75"/>
    </location>
</feature>
<dbReference type="GO" id="GO:0005829">
    <property type="term" value="C:cytosol"/>
    <property type="evidence" value="ECO:0007669"/>
    <property type="project" value="TreeGrafter"/>
</dbReference>
<dbReference type="EMBL" id="KN847551">
    <property type="protein sequence ID" value="KIW02117.1"/>
    <property type="molecule type" value="Genomic_DNA"/>
</dbReference>
<evidence type="ECO:0000256" key="3">
    <source>
        <dbReference type="ARBA" id="ARBA00022679"/>
    </source>
</evidence>
<dbReference type="GO" id="GO:0004691">
    <property type="term" value="F:cAMP-dependent protein kinase activity"/>
    <property type="evidence" value="ECO:0007669"/>
    <property type="project" value="UniProtKB-EC"/>
</dbReference>
<feature type="binding site" evidence="9">
    <location>
        <position position="173"/>
    </location>
    <ligand>
        <name>ATP</name>
        <dbReference type="ChEBI" id="CHEBI:30616"/>
    </ligand>
</feature>
<name>A0A0D1YMZ3_9PEZI</name>
<dbReference type="PROSITE" id="PS50011">
    <property type="entry name" value="PROTEIN_KINASE_DOM"/>
    <property type="match status" value="1"/>
</dbReference>
<accession>A0A0D1YMZ3</accession>
<dbReference type="Gene3D" id="3.30.200.20">
    <property type="entry name" value="Phosphorylase Kinase, domain 1"/>
    <property type="match status" value="1"/>
</dbReference>
<keyword evidence="6 9" id="KW-0067">ATP-binding</keyword>
<dbReference type="PANTHER" id="PTHR24353:SF153">
    <property type="entry name" value="CAMP-DEPENDENT PROTEIN KINASE CATALYTIC SUBUNIT 1"/>
    <property type="match status" value="1"/>
</dbReference>
<dbReference type="FunFam" id="1.10.510.10:FF:000005">
    <property type="entry name" value="cAMP-dependent protein kinase catalytic subunit alpha"/>
    <property type="match status" value="1"/>
</dbReference>
<dbReference type="SMART" id="SM00133">
    <property type="entry name" value="S_TK_X"/>
    <property type="match status" value="1"/>
</dbReference>
<dbReference type="SMART" id="SM00220">
    <property type="entry name" value="S_TKc"/>
    <property type="match status" value="1"/>
</dbReference>
<dbReference type="PANTHER" id="PTHR24353">
    <property type="entry name" value="CYCLIC NUCLEOTIDE-DEPENDENT PROTEIN KINASE"/>
    <property type="match status" value="1"/>
</dbReference>
<dbReference type="Proteomes" id="UP000053259">
    <property type="component" value="Unassembled WGS sequence"/>
</dbReference>
<dbReference type="STRING" id="253628.A0A0D1YMZ3"/>
<evidence type="ECO:0000259" key="13">
    <source>
        <dbReference type="PROSITE" id="PS51285"/>
    </source>
</evidence>
<dbReference type="HOGENOM" id="CLU_000288_63_3_1"/>
<evidence type="ECO:0000256" key="4">
    <source>
        <dbReference type="ARBA" id="ARBA00022741"/>
    </source>
</evidence>
<dbReference type="SUPFAM" id="SSF56112">
    <property type="entry name" value="Protein kinase-like (PK-like)"/>
    <property type="match status" value="1"/>
</dbReference>
<proteinExistence type="inferred from homology"/>
<evidence type="ECO:0000256" key="5">
    <source>
        <dbReference type="ARBA" id="ARBA00022777"/>
    </source>
</evidence>
<feature type="compositionally biased region" description="Low complexity" evidence="11">
    <location>
        <begin position="36"/>
        <end position="59"/>
    </location>
</feature>
<dbReference type="InterPro" id="IPR000961">
    <property type="entry name" value="AGC-kinase_C"/>
</dbReference>
<comment type="catalytic activity">
    <reaction evidence="8">
        <text>L-seryl-[protein] + ATP = O-phospho-L-seryl-[protein] + ADP + H(+)</text>
        <dbReference type="Rhea" id="RHEA:17989"/>
        <dbReference type="Rhea" id="RHEA-COMP:9863"/>
        <dbReference type="Rhea" id="RHEA-COMP:11604"/>
        <dbReference type="ChEBI" id="CHEBI:15378"/>
        <dbReference type="ChEBI" id="CHEBI:29999"/>
        <dbReference type="ChEBI" id="CHEBI:30616"/>
        <dbReference type="ChEBI" id="CHEBI:83421"/>
        <dbReference type="ChEBI" id="CHEBI:456216"/>
        <dbReference type="EC" id="2.7.11.11"/>
    </reaction>
</comment>
<dbReference type="GO" id="GO:0005524">
    <property type="term" value="F:ATP binding"/>
    <property type="evidence" value="ECO:0007669"/>
    <property type="project" value="UniProtKB-UniRule"/>
</dbReference>
<evidence type="ECO:0000256" key="6">
    <source>
        <dbReference type="ARBA" id="ARBA00022840"/>
    </source>
</evidence>
<keyword evidence="3" id="KW-0808">Transferase</keyword>
<reference evidence="14 15" key="1">
    <citation type="submission" date="2015-01" db="EMBL/GenBank/DDBJ databases">
        <title>The Genome Sequence of Ochroconis gallopava CBS43764.</title>
        <authorList>
            <consortium name="The Broad Institute Genomics Platform"/>
            <person name="Cuomo C."/>
            <person name="de Hoog S."/>
            <person name="Gorbushina A."/>
            <person name="Stielow B."/>
            <person name="Teixiera M."/>
            <person name="Abouelleil A."/>
            <person name="Chapman S.B."/>
            <person name="Priest M."/>
            <person name="Young S.K."/>
            <person name="Wortman J."/>
            <person name="Nusbaum C."/>
            <person name="Birren B."/>
        </authorList>
    </citation>
    <scope>NUCLEOTIDE SEQUENCE [LARGE SCALE GENOMIC DNA]</scope>
    <source>
        <strain evidence="14 15">CBS 43764</strain>
    </source>
</reference>
<evidence type="ECO:0000313" key="14">
    <source>
        <dbReference type="EMBL" id="KIW02117.1"/>
    </source>
</evidence>
<feature type="domain" description="Protein kinase" evidence="12">
    <location>
        <begin position="144"/>
        <end position="399"/>
    </location>
</feature>
<comment type="similarity">
    <text evidence="10">Belongs to the protein kinase superfamily.</text>
</comment>
<dbReference type="InterPro" id="IPR011009">
    <property type="entry name" value="Kinase-like_dom_sf"/>
</dbReference>
<dbReference type="VEuPathDB" id="FungiDB:PV09_06608"/>
<dbReference type="InterPro" id="IPR000719">
    <property type="entry name" value="Prot_kinase_dom"/>
</dbReference>
<feature type="compositionally biased region" description="Polar residues" evidence="11">
    <location>
        <begin position="85"/>
        <end position="116"/>
    </location>
</feature>
<protein>
    <recommendedName>
        <fullName evidence="1">cAMP-dependent protein kinase</fullName>
        <ecNumber evidence="1">2.7.11.11</ecNumber>
    </recommendedName>
</protein>
<feature type="domain" description="AGC-kinase C-terminal" evidence="13">
    <location>
        <begin position="400"/>
        <end position="455"/>
    </location>
</feature>
<keyword evidence="4 9" id="KW-0547">Nucleotide-binding</keyword>
<dbReference type="PROSITE" id="PS51285">
    <property type="entry name" value="AGC_KINASE_CTER"/>
    <property type="match status" value="1"/>
</dbReference>
<evidence type="ECO:0000256" key="10">
    <source>
        <dbReference type="RuleBase" id="RU000304"/>
    </source>
</evidence>
<organism evidence="14 15">
    <name type="scientific">Verruconis gallopava</name>
    <dbReference type="NCBI Taxonomy" id="253628"/>
    <lineage>
        <taxon>Eukaryota</taxon>
        <taxon>Fungi</taxon>
        <taxon>Dikarya</taxon>
        <taxon>Ascomycota</taxon>
        <taxon>Pezizomycotina</taxon>
        <taxon>Dothideomycetes</taxon>
        <taxon>Pleosporomycetidae</taxon>
        <taxon>Venturiales</taxon>
        <taxon>Sympoventuriaceae</taxon>
        <taxon>Verruconis</taxon>
    </lineage>
</organism>
<gene>
    <name evidence="14" type="ORF">PV09_06608</name>
</gene>
<dbReference type="InterPro" id="IPR017441">
    <property type="entry name" value="Protein_kinase_ATP_BS"/>
</dbReference>
<dbReference type="EC" id="2.7.11.11" evidence="1"/>
<dbReference type="GeneID" id="27314581"/>
<dbReference type="InParanoid" id="A0A0D1YMZ3"/>
<sequence length="455" mass="50358">MPTLGFLKKKRTKDSSGSKDLDSPISPVKENHPQPAAVSSPTAATAVGSSAPSSAAEKPAQQHDSATDSVASTKPESTKDVDMASAQTQPSPSPAVQTNNAPSIQSMLNSSSQANGGTIPGILPTQQPSTTIRETKGKYALSDFNIQRTLGTGSFGRVHLVQSKHNQRYYAIKVLKKAQVVKMKQVEHTNDERRMLQKVKHPFLITLWGTFQDAKNLYMVMDFIEGGELFSLLRKSQRFPNPVAKFYAAEVTLALDYLHSMNIIYRDLKPENLLLDRHGHLKITDFGFAKEVPDITWTLCGTPDYLAPEVVASKGYNKSVDWWSLGILIFEMLCGFTPFWDSGSPLKIYENILKGRVKYPPYIHPDAQDLLSKLITSDLSKRLGNLHGGSKDVMMHPWFAEVTWDRLAKKDIDAPYIPPVRAGVGDASQFDKYPEETEAYGATGDDPHAKLFTEF</sequence>
<dbReference type="RefSeq" id="XP_016211986.1">
    <property type="nucleotide sequence ID" value="XM_016360274.1"/>
</dbReference>
<evidence type="ECO:0000259" key="12">
    <source>
        <dbReference type="PROSITE" id="PS50011"/>
    </source>
</evidence>
<dbReference type="AlphaFoldDB" id="A0A0D1YMZ3"/>
<feature type="region of interest" description="Disordered" evidence="11">
    <location>
        <begin position="1"/>
        <end position="129"/>
    </location>
</feature>
<dbReference type="InterPro" id="IPR008271">
    <property type="entry name" value="Ser/Thr_kinase_AS"/>
</dbReference>
<dbReference type="PROSITE" id="PS00108">
    <property type="entry name" value="PROTEIN_KINASE_ST"/>
    <property type="match status" value="1"/>
</dbReference>
<dbReference type="Gene3D" id="1.10.510.10">
    <property type="entry name" value="Transferase(Phosphotransferase) domain 1"/>
    <property type="match status" value="1"/>
</dbReference>